<dbReference type="InterPro" id="IPR013221">
    <property type="entry name" value="Mur_ligase_cen"/>
</dbReference>
<evidence type="ECO:0000313" key="4">
    <source>
        <dbReference type="Proteomes" id="UP000005870"/>
    </source>
</evidence>
<dbReference type="RefSeq" id="WP_014161084.1">
    <property type="nucleotide sequence ID" value="NC_016147.2"/>
</dbReference>
<feature type="domain" description="Mur ligase central" evidence="2">
    <location>
        <begin position="188"/>
        <end position="336"/>
    </location>
</feature>
<dbReference type="InterPro" id="IPR036565">
    <property type="entry name" value="Mur-like_cat_sf"/>
</dbReference>
<dbReference type="OrthoDB" id="9803907at2"/>
<dbReference type="InterPro" id="IPR004101">
    <property type="entry name" value="Mur_ligase_C"/>
</dbReference>
<reference evidence="3 4" key="1">
    <citation type="journal article" date="2012" name="J. Bacteriol.">
        <title>Complete Genome Sequence of the BTEX-Degrading Bacterium Pseudoxanthomonas spadix BD-a59.</title>
        <authorList>
            <person name="Lee S.H."/>
            <person name="Jin H.M."/>
            <person name="Lee H.J."/>
            <person name="Kim J.M."/>
            <person name="Jeon C.O."/>
        </authorList>
    </citation>
    <scope>NUCLEOTIDE SEQUENCE [LARGE SCALE GENOMIC DNA]</scope>
    <source>
        <strain evidence="3 4">BD-a59</strain>
    </source>
</reference>
<dbReference type="SUPFAM" id="SSF53244">
    <property type="entry name" value="MurD-like peptide ligases, peptide-binding domain"/>
    <property type="match status" value="1"/>
</dbReference>
<dbReference type="STRING" id="1045855.DSC_11335"/>
<dbReference type="Proteomes" id="UP000005870">
    <property type="component" value="Chromosome"/>
</dbReference>
<name>G7UQ27_PSEUP</name>
<dbReference type="eggNOG" id="COG0769">
    <property type="taxonomic scope" value="Bacteria"/>
</dbReference>
<protein>
    <submittedName>
        <fullName evidence="3">Mur ligase family protein</fullName>
    </submittedName>
</protein>
<dbReference type="EMBL" id="CP003093">
    <property type="protein sequence ID" value="AER56911.1"/>
    <property type="molecule type" value="Genomic_DNA"/>
</dbReference>
<dbReference type="SUPFAM" id="SSF53623">
    <property type="entry name" value="MurD-like peptide ligases, catalytic domain"/>
    <property type="match status" value="1"/>
</dbReference>
<dbReference type="PANTHER" id="PTHR23135">
    <property type="entry name" value="MUR LIGASE FAMILY MEMBER"/>
    <property type="match status" value="1"/>
</dbReference>
<evidence type="ECO:0000259" key="2">
    <source>
        <dbReference type="Pfam" id="PF08245"/>
    </source>
</evidence>
<dbReference type="Pfam" id="PF08245">
    <property type="entry name" value="Mur_ligase_M"/>
    <property type="match status" value="1"/>
</dbReference>
<accession>G7UQ27</accession>
<gene>
    <name evidence="3" type="ordered locus">DSC_11335</name>
</gene>
<dbReference type="InterPro" id="IPR036615">
    <property type="entry name" value="Mur_ligase_C_dom_sf"/>
</dbReference>
<dbReference type="Gene3D" id="3.40.1190.10">
    <property type="entry name" value="Mur-like, catalytic domain"/>
    <property type="match status" value="1"/>
</dbReference>
<dbReference type="Pfam" id="PF02875">
    <property type="entry name" value="Mur_ligase_C"/>
    <property type="match status" value="1"/>
</dbReference>
<keyword evidence="4" id="KW-1185">Reference proteome</keyword>
<evidence type="ECO:0000259" key="1">
    <source>
        <dbReference type="Pfam" id="PF02875"/>
    </source>
</evidence>
<evidence type="ECO:0000313" key="3">
    <source>
        <dbReference type="EMBL" id="AER56911.1"/>
    </source>
</evidence>
<organism evidence="3 4">
    <name type="scientific">Pseudoxanthomonas spadix (strain BD-a59)</name>
    <dbReference type="NCBI Taxonomy" id="1045855"/>
    <lineage>
        <taxon>Bacteria</taxon>
        <taxon>Pseudomonadati</taxon>
        <taxon>Pseudomonadota</taxon>
        <taxon>Gammaproteobacteria</taxon>
        <taxon>Lysobacterales</taxon>
        <taxon>Lysobacteraceae</taxon>
        <taxon>Pseudoxanthomonas</taxon>
    </lineage>
</organism>
<sequence>MRPEPFQDSRRLTGCNVYFAGPGVALESAHGLPFDAIAPKRWRGLVRQMRKALGWADGAVHQRVHASGVTLAFAAPLDQLYTATEVNEWAWWQAAGSDAPAFHAPGHAAVWDATLALHTLREAAAAEALPQLVTLQAEALAHDLPFLLDEDELTLGSGDGARSWFLDELPQAAEIPWARLHGIPTALVTGSNGKTTTVRLLAALCRAHGWHTAHSCTDGVFFEDIALETGDFSGPSGARAALRQGRAQAAVLETARGGMLRRGLATCRAEAAVVTNVAADHFGEYGVHGLDDLAAVKLTVARAIGVGGRLVLNADDALLRAQASALSCPLAWFSLDFDHPLLRSQRADGQPACGVREGHLWLSLAGIDHDLGATAIMPLSLDDRARYNLENLAGAALAAAALGIPAPTIAAVLARFGRDSHDNPGRLQHWTLGQVQVVLDYAHNPDGLRGLLDAVGAGERAGRMAIVLGHAGNREDADLRAVAATAAAYRPELVVLKDIAGYERGRASGEVAGIMRAQLLADGIAAATIAVCLDEVQAARATLCWARPGDLLVLPVHELDARTRVVALLDRMAADGWRPGQPLPAAPPAA</sequence>
<dbReference type="GO" id="GO:0016881">
    <property type="term" value="F:acid-amino acid ligase activity"/>
    <property type="evidence" value="ECO:0007669"/>
    <property type="project" value="InterPro"/>
</dbReference>
<dbReference type="PANTHER" id="PTHR23135:SF18">
    <property type="entry name" value="CYANOPHYCIN SYNTHETASE"/>
    <property type="match status" value="1"/>
</dbReference>
<proteinExistence type="predicted"/>
<dbReference type="HOGENOM" id="CLU_481257_0_0_6"/>
<dbReference type="KEGG" id="psd:DSC_11335"/>
<keyword evidence="3" id="KW-0436">Ligase</keyword>
<dbReference type="Gene3D" id="3.90.190.20">
    <property type="entry name" value="Mur ligase, C-terminal domain"/>
    <property type="match status" value="1"/>
</dbReference>
<dbReference type="GO" id="GO:0005524">
    <property type="term" value="F:ATP binding"/>
    <property type="evidence" value="ECO:0007669"/>
    <property type="project" value="InterPro"/>
</dbReference>
<dbReference type="AlphaFoldDB" id="G7UQ27"/>
<feature type="domain" description="Mur ligase C-terminal" evidence="1">
    <location>
        <begin position="425"/>
        <end position="554"/>
    </location>
</feature>